<proteinExistence type="predicted"/>
<dbReference type="EMBL" id="GBRH01211467">
    <property type="protein sequence ID" value="JAD86428.1"/>
    <property type="molecule type" value="Transcribed_RNA"/>
</dbReference>
<organism evidence="1">
    <name type="scientific">Arundo donax</name>
    <name type="common">Giant reed</name>
    <name type="synonym">Donax arundinaceus</name>
    <dbReference type="NCBI Taxonomy" id="35708"/>
    <lineage>
        <taxon>Eukaryota</taxon>
        <taxon>Viridiplantae</taxon>
        <taxon>Streptophyta</taxon>
        <taxon>Embryophyta</taxon>
        <taxon>Tracheophyta</taxon>
        <taxon>Spermatophyta</taxon>
        <taxon>Magnoliopsida</taxon>
        <taxon>Liliopsida</taxon>
        <taxon>Poales</taxon>
        <taxon>Poaceae</taxon>
        <taxon>PACMAD clade</taxon>
        <taxon>Arundinoideae</taxon>
        <taxon>Arundineae</taxon>
        <taxon>Arundo</taxon>
    </lineage>
</organism>
<reference evidence="1" key="2">
    <citation type="journal article" date="2015" name="Data Brief">
        <title>Shoot transcriptome of the giant reed, Arundo donax.</title>
        <authorList>
            <person name="Barrero R.A."/>
            <person name="Guerrero F.D."/>
            <person name="Moolhuijzen P."/>
            <person name="Goolsby J.A."/>
            <person name="Tidwell J."/>
            <person name="Bellgard S.E."/>
            <person name="Bellgard M.I."/>
        </authorList>
    </citation>
    <scope>NUCLEOTIDE SEQUENCE</scope>
    <source>
        <tissue evidence="1">Shoot tissue taken approximately 20 cm above the soil surface</tissue>
    </source>
</reference>
<dbReference type="AlphaFoldDB" id="A0A0A9DIC9"/>
<reference evidence="1" key="1">
    <citation type="submission" date="2014-09" db="EMBL/GenBank/DDBJ databases">
        <authorList>
            <person name="Magalhaes I.L.F."/>
            <person name="Oliveira U."/>
            <person name="Santos F.R."/>
            <person name="Vidigal T.H.D.A."/>
            <person name="Brescovit A.D."/>
            <person name="Santos A.J."/>
        </authorList>
    </citation>
    <scope>NUCLEOTIDE SEQUENCE</scope>
    <source>
        <tissue evidence="1">Shoot tissue taken approximately 20 cm above the soil surface</tissue>
    </source>
</reference>
<name>A0A0A9DIC9_ARUDO</name>
<protein>
    <submittedName>
        <fullName evidence="1">Uncharacterized protein</fullName>
    </submittedName>
</protein>
<sequence>MIVCKISILLNVNKMLKEMLINVNLINQKTPD</sequence>
<evidence type="ECO:0000313" key="1">
    <source>
        <dbReference type="EMBL" id="JAD86428.1"/>
    </source>
</evidence>
<accession>A0A0A9DIC9</accession>